<reference evidence="3 4" key="1">
    <citation type="journal article" date="2015" name="Proc. Natl. Acad. Sci. U.S.A.">
        <title>Expanded metabolic versatility of ubiquitous nitrite-oxidizing bacteria from the genus Nitrospira.</title>
        <authorList>
            <person name="Koch H."/>
            <person name="Lucker S."/>
            <person name="Albertsen M."/>
            <person name="Kitzinger K."/>
            <person name="Herbold C."/>
            <person name="Spieck E."/>
            <person name="Nielsen P.H."/>
            <person name="Wagner M."/>
            <person name="Daims H."/>
        </authorList>
    </citation>
    <scope>NUCLEOTIDE SEQUENCE [LARGE SCALE GENOMIC DNA]</scope>
    <source>
        <strain evidence="3 4">NSP M-1</strain>
    </source>
</reference>
<keyword evidence="4" id="KW-1185">Reference proteome</keyword>
<dbReference type="KEGG" id="nmv:NITMOv2_2535"/>
<dbReference type="GO" id="GO:0017057">
    <property type="term" value="F:6-phosphogluconolactonase activity"/>
    <property type="evidence" value="ECO:0007669"/>
    <property type="project" value="UniProtKB-EC"/>
</dbReference>
<protein>
    <submittedName>
        <fullName evidence="3">Putative 6-phosphogluconolactonase</fullName>
        <ecNumber evidence="3">3.1.1.31</ecNumber>
    </submittedName>
</protein>
<dbReference type="AlphaFoldDB" id="A0A0K2GDD0"/>
<evidence type="ECO:0000313" key="4">
    <source>
        <dbReference type="Proteomes" id="UP000069205"/>
    </source>
</evidence>
<dbReference type="GO" id="GO:0006006">
    <property type="term" value="P:glucose metabolic process"/>
    <property type="evidence" value="ECO:0007669"/>
    <property type="project" value="UniProtKB-KW"/>
</dbReference>
<dbReference type="SUPFAM" id="SSF50974">
    <property type="entry name" value="Nitrous oxide reductase, N-terminal domain"/>
    <property type="match status" value="1"/>
</dbReference>
<evidence type="ECO:0000256" key="2">
    <source>
        <dbReference type="ARBA" id="ARBA00022526"/>
    </source>
</evidence>
<dbReference type="Proteomes" id="UP000069205">
    <property type="component" value="Chromosome"/>
</dbReference>
<evidence type="ECO:0000256" key="1">
    <source>
        <dbReference type="ARBA" id="ARBA00005564"/>
    </source>
</evidence>
<proteinExistence type="inferred from homology"/>
<dbReference type="RefSeq" id="WP_053380040.1">
    <property type="nucleotide sequence ID" value="NZ_CP011801.1"/>
</dbReference>
<name>A0A0K2GDD0_NITMO</name>
<dbReference type="InterPro" id="IPR011045">
    <property type="entry name" value="N2O_reductase_N"/>
</dbReference>
<gene>
    <name evidence="3" type="ORF">NITMOv2_2535</name>
</gene>
<sequence>MNRVSVPGRSRARGGSILHGLVRSALIALPLAMVSCGGGDDGGGGGGGGGGNNPPSGGSTATQFAYVINSGADTIQAYRSDPDGTLTPIGTPPTPLATGDFPHHVRVDPRGRFVYVSNHSSTFLSGYRINQDGTLAPMNSGVGSPVTGTLPGEAGSHSSVIDETGQFLYVIAGPETAASTLRAYRIDTTPGPTLGNLTALTAAGGSFPVGVHAHNMTLSPNNLFLYTASEGSGEVHAFSRDTTTGLLTPRGVTSGLPGVQAVTVDPQSRFVYASYPNVVEVLEIGADGSLTRFSPPRTVSTGNGPHALTIHPNGRFLYVANIADASISVYRVDPNTGSLTSIETEPTGNNPNYVIVHPNLTTLYTADAIPNQVSRFTINQDGTLAPAGTVPAGAGANGIGTTKF</sequence>
<dbReference type="EMBL" id="CP011801">
    <property type="protein sequence ID" value="ALA58948.1"/>
    <property type="molecule type" value="Genomic_DNA"/>
</dbReference>
<dbReference type="PANTHER" id="PTHR30344:SF1">
    <property type="entry name" value="6-PHOSPHOGLUCONOLACTONASE"/>
    <property type="match status" value="1"/>
</dbReference>
<dbReference type="InterPro" id="IPR015943">
    <property type="entry name" value="WD40/YVTN_repeat-like_dom_sf"/>
</dbReference>
<dbReference type="InterPro" id="IPR019405">
    <property type="entry name" value="Lactonase_7-beta_prop"/>
</dbReference>
<dbReference type="PATRIC" id="fig|42253.5.peg.2499"/>
<dbReference type="Pfam" id="PF10282">
    <property type="entry name" value="Lactonase"/>
    <property type="match status" value="1"/>
</dbReference>
<evidence type="ECO:0000313" key="3">
    <source>
        <dbReference type="EMBL" id="ALA58948.1"/>
    </source>
</evidence>
<dbReference type="EC" id="3.1.1.31" evidence="3"/>
<keyword evidence="2" id="KW-0313">Glucose metabolism</keyword>
<accession>A0A0K2GDD0</accession>
<dbReference type="InterPro" id="IPR050282">
    <property type="entry name" value="Cycloisomerase_2"/>
</dbReference>
<comment type="similarity">
    <text evidence="1">Belongs to the cycloisomerase 2 family.</text>
</comment>
<dbReference type="STRING" id="42253.NITMOv2_2535"/>
<keyword evidence="2" id="KW-0119">Carbohydrate metabolism</keyword>
<dbReference type="PANTHER" id="PTHR30344">
    <property type="entry name" value="6-PHOSPHOGLUCONOLACTONASE-RELATED"/>
    <property type="match status" value="1"/>
</dbReference>
<dbReference type="Gene3D" id="2.130.10.10">
    <property type="entry name" value="YVTN repeat-like/Quinoprotein amine dehydrogenase"/>
    <property type="match status" value="3"/>
</dbReference>
<keyword evidence="3" id="KW-0378">Hydrolase</keyword>
<dbReference type="OrthoDB" id="9790815at2"/>
<organism evidence="3 4">
    <name type="scientific">Nitrospira moscoviensis</name>
    <dbReference type="NCBI Taxonomy" id="42253"/>
    <lineage>
        <taxon>Bacteria</taxon>
        <taxon>Pseudomonadati</taxon>
        <taxon>Nitrospirota</taxon>
        <taxon>Nitrospiria</taxon>
        <taxon>Nitrospirales</taxon>
        <taxon>Nitrospiraceae</taxon>
        <taxon>Nitrospira</taxon>
    </lineage>
</organism>